<gene>
    <name evidence="2" type="ORF">CSSPJE1EN1_LOCUS9927</name>
</gene>
<proteinExistence type="predicted"/>
<reference evidence="2" key="1">
    <citation type="submission" date="2024-02" db="EMBL/GenBank/DDBJ databases">
        <authorList>
            <consortium name="ELIXIR-Norway"/>
            <consortium name="Elixir Norway"/>
        </authorList>
    </citation>
    <scope>NUCLEOTIDE SEQUENCE</scope>
</reference>
<feature type="region of interest" description="Disordered" evidence="1">
    <location>
        <begin position="132"/>
        <end position="218"/>
    </location>
</feature>
<feature type="region of interest" description="Disordered" evidence="1">
    <location>
        <begin position="72"/>
        <end position="94"/>
    </location>
</feature>
<feature type="compositionally biased region" description="Basic and acidic residues" evidence="1">
    <location>
        <begin position="141"/>
        <end position="164"/>
    </location>
</feature>
<evidence type="ECO:0000313" key="2">
    <source>
        <dbReference type="EMBL" id="CAK9264449.1"/>
    </source>
</evidence>
<evidence type="ECO:0000256" key="1">
    <source>
        <dbReference type="SAM" id="MobiDB-lite"/>
    </source>
</evidence>
<sequence length="218" mass="24195">MAARMMDDRHPMVMMSMQLMEGRQAIIVATSECQGRCKSSIQGIENFISLSEFIIRMVARFLMPYGIGPSRENHSIEPSPKARTQDHCAKQSRKELRSAKSRLRLCFSVATFSSVIQQRMLATTAQTTIKPAPYASITGDNSERDGESQSERERETSGATEETRLPQVAPAAKLRDAALPLAASHESHDLRGLTAYPRTTLPPNFERPQRSVGGETLD</sequence>
<dbReference type="Proteomes" id="UP001497444">
    <property type="component" value="Chromosome 16"/>
</dbReference>
<feature type="compositionally biased region" description="Basic and acidic residues" evidence="1">
    <location>
        <begin position="83"/>
        <end position="94"/>
    </location>
</feature>
<evidence type="ECO:0000313" key="3">
    <source>
        <dbReference type="Proteomes" id="UP001497444"/>
    </source>
</evidence>
<protein>
    <submittedName>
        <fullName evidence="2">Uncharacterized protein</fullName>
    </submittedName>
</protein>
<name>A0ABP0WDA2_9BRYO</name>
<keyword evidence="3" id="KW-1185">Reference proteome</keyword>
<dbReference type="EMBL" id="OZ020111">
    <property type="protein sequence ID" value="CAK9264449.1"/>
    <property type="molecule type" value="Genomic_DNA"/>
</dbReference>
<accession>A0ABP0WDA2</accession>
<organism evidence="2 3">
    <name type="scientific">Sphagnum jensenii</name>
    <dbReference type="NCBI Taxonomy" id="128206"/>
    <lineage>
        <taxon>Eukaryota</taxon>
        <taxon>Viridiplantae</taxon>
        <taxon>Streptophyta</taxon>
        <taxon>Embryophyta</taxon>
        <taxon>Bryophyta</taxon>
        <taxon>Sphagnophytina</taxon>
        <taxon>Sphagnopsida</taxon>
        <taxon>Sphagnales</taxon>
        <taxon>Sphagnaceae</taxon>
        <taxon>Sphagnum</taxon>
    </lineage>
</organism>